<dbReference type="AlphaFoldDB" id="A0A7C5WZ03"/>
<sequence>MDLERKVRELFSEFVQLHFKKPVEADFRDLRSALLFSMFLEWFGLDNPLGIYLLDLYPELLSEFHLWHRTLGIEHSKLDFLPCC</sequence>
<evidence type="ECO:0000313" key="1">
    <source>
        <dbReference type="EMBL" id="HHO74388.1"/>
    </source>
</evidence>
<organism evidence="1">
    <name type="scientific">Thermocrinis ruber</name>
    <dbReference type="NCBI Taxonomy" id="75906"/>
    <lineage>
        <taxon>Bacteria</taxon>
        <taxon>Pseudomonadati</taxon>
        <taxon>Aquificota</taxon>
        <taxon>Aquificia</taxon>
        <taxon>Aquificales</taxon>
        <taxon>Aquificaceae</taxon>
        <taxon>Thermocrinis</taxon>
    </lineage>
</organism>
<comment type="caution">
    <text evidence="1">The sequence shown here is derived from an EMBL/GenBank/DDBJ whole genome shotgun (WGS) entry which is preliminary data.</text>
</comment>
<dbReference type="Pfam" id="PF25952">
    <property type="entry name" value="DUF7990"/>
    <property type="match status" value="1"/>
</dbReference>
<protein>
    <recommendedName>
        <fullName evidence="2">DNA helicase</fullName>
    </recommendedName>
</protein>
<reference evidence="1" key="1">
    <citation type="journal article" date="2020" name="mSystems">
        <title>Genome- and Community-Level Interaction Insights into Carbon Utilization and Element Cycling Functions of Hydrothermarchaeota in Hydrothermal Sediment.</title>
        <authorList>
            <person name="Zhou Z."/>
            <person name="Liu Y."/>
            <person name="Xu W."/>
            <person name="Pan J."/>
            <person name="Luo Z.H."/>
            <person name="Li M."/>
        </authorList>
    </citation>
    <scope>NUCLEOTIDE SEQUENCE [LARGE SCALE GENOMIC DNA]</scope>
    <source>
        <strain evidence="1">SpSt-114</strain>
    </source>
</reference>
<proteinExistence type="predicted"/>
<accession>A0A7C5WZ03</accession>
<gene>
    <name evidence="1" type="ORF">ENN04_07150</name>
</gene>
<dbReference type="InterPro" id="IPR058303">
    <property type="entry name" value="DUF7990"/>
</dbReference>
<dbReference type="EMBL" id="DSAC01000089">
    <property type="protein sequence ID" value="HHO74388.1"/>
    <property type="molecule type" value="Genomic_DNA"/>
</dbReference>
<name>A0A7C5WZ03_9AQUI</name>
<evidence type="ECO:0008006" key="2">
    <source>
        <dbReference type="Google" id="ProtNLM"/>
    </source>
</evidence>